<proteinExistence type="predicted"/>
<name>A0A3Q9BR06_9BURK</name>
<feature type="chain" id="PRO_5018773353" evidence="1">
    <location>
        <begin position="24"/>
        <end position="215"/>
    </location>
</feature>
<dbReference type="RefSeq" id="WP_126127929.1">
    <property type="nucleotide sequence ID" value="NZ_CP034464.1"/>
</dbReference>
<evidence type="ECO:0000256" key="1">
    <source>
        <dbReference type="SAM" id="SignalP"/>
    </source>
</evidence>
<feature type="signal peptide" evidence="1">
    <location>
        <begin position="1"/>
        <end position="23"/>
    </location>
</feature>
<gene>
    <name evidence="2" type="ORF">EJN92_11355</name>
</gene>
<keyword evidence="3" id="KW-1185">Reference proteome</keyword>
<evidence type="ECO:0000313" key="2">
    <source>
        <dbReference type="EMBL" id="AZP12549.1"/>
    </source>
</evidence>
<dbReference type="KEGG" id="upv:EJN92_11355"/>
<evidence type="ECO:0000313" key="3">
    <source>
        <dbReference type="Proteomes" id="UP000275663"/>
    </source>
</evidence>
<keyword evidence="1" id="KW-0732">Signal</keyword>
<dbReference type="EMBL" id="CP034464">
    <property type="protein sequence ID" value="AZP12549.1"/>
    <property type="molecule type" value="Genomic_DNA"/>
</dbReference>
<dbReference type="Proteomes" id="UP000275663">
    <property type="component" value="Chromosome"/>
</dbReference>
<sequence>MRHHVFKFLVLIVALLSAFALQAAEFDAHFLTYDHMSCPSEQDVAELAAIHDDMELRPALERKVLSGACTAPKIAMRQIVQLTKRTTVGRGFYYCFKGVEFEVVSYDPLSLVEVIRDEIECAPAFFVTTLRTELARRKGDFVIKGEGPFAVKARCVEGGTVSLHKRDGDWWRSSEVFPLVRHEINVGQADVAIAIRDGCKGVDVDQTSNPSLRSG</sequence>
<reference evidence="2 3" key="1">
    <citation type="journal article" date="2011" name="Int. J. Syst. Evol. Microbiol.">
        <title>Description of Undibacterium oligocarboniphilum sp. nov., isolated from purified water, and Undibacterium pigrum strain CCUG 49012 as the type strain of Undibacterium parvum sp. nov., and emended descriptions of the genus Undibacterium and the species Undibacterium pigrum.</title>
        <authorList>
            <person name="Eder W."/>
            <person name="Wanner G."/>
            <person name="Ludwig W."/>
            <person name="Busse H.J."/>
            <person name="Ziemke-Kageler F."/>
            <person name="Lang E."/>
        </authorList>
    </citation>
    <scope>NUCLEOTIDE SEQUENCE [LARGE SCALE GENOMIC DNA]</scope>
    <source>
        <strain evidence="2 3">DSM 23061</strain>
    </source>
</reference>
<protein>
    <submittedName>
        <fullName evidence="2">Uncharacterized protein</fullName>
    </submittedName>
</protein>
<dbReference type="AlphaFoldDB" id="A0A3Q9BR06"/>
<organism evidence="2 3">
    <name type="scientific">Undibacterium parvum</name>
    <dbReference type="NCBI Taxonomy" id="401471"/>
    <lineage>
        <taxon>Bacteria</taxon>
        <taxon>Pseudomonadati</taxon>
        <taxon>Pseudomonadota</taxon>
        <taxon>Betaproteobacteria</taxon>
        <taxon>Burkholderiales</taxon>
        <taxon>Oxalobacteraceae</taxon>
        <taxon>Undibacterium</taxon>
    </lineage>
</organism>
<accession>A0A3Q9BR06</accession>